<protein>
    <recommendedName>
        <fullName evidence="6">Heme biosynthesis operon protein HemX</fullName>
    </recommendedName>
</protein>
<dbReference type="InterPro" id="IPR007470">
    <property type="entry name" value="HemX"/>
</dbReference>
<keyword evidence="5" id="KW-1185">Reference proteome</keyword>
<feature type="region of interest" description="Disordered" evidence="2">
    <location>
        <begin position="1"/>
        <end position="39"/>
    </location>
</feature>
<dbReference type="EMBL" id="WJPP01000003">
    <property type="protein sequence ID" value="MRH78371.1"/>
    <property type="molecule type" value="Genomic_DNA"/>
</dbReference>
<evidence type="ECO:0000256" key="1">
    <source>
        <dbReference type="SAM" id="Coils"/>
    </source>
</evidence>
<dbReference type="RefSeq" id="WP_153719417.1">
    <property type="nucleotide sequence ID" value="NZ_WJPP01000003.1"/>
</dbReference>
<dbReference type="AlphaFoldDB" id="A0A6N7QPP8"/>
<feature type="coiled-coil region" evidence="1">
    <location>
        <begin position="102"/>
        <end position="129"/>
    </location>
</feature>
<evidence type="ECO:0000256" key="2">
    <source>
        <dbReference type="SAM" id="MobiDB-lite"/>
    </source>
</evidence>
<evidence type="ECO:0000313" key="4">
    <source>
        <dbReference type="EMBL" id="MRH78371.1"/>
    </source>
</evidence>
<name>A0A6N7QPP8_9GAMM</name>
<evidence type="ECO:0008006" key="6">
    <source>
        <dbReference type="Google" id="ProtNLM"/>
    </source>
</evidence>
<dbReference type="Pfam" id="PF04375">
    <property type="entry name" value="HemX"/>
    <property type="match status" value="1"/>
</dbReference>
<dbReference type="PANTHER" id="PTHR38043">
    <property type="entry name" value="PROTEIN HEMX"/>
    <property type="match status" value="1"/>
</dbReference>
<keyword evidence="3" id="KW-0812">Transmembrane</keyword>
<gene>
    <name evidence="4" type="ORF">GH984_06590</name>
</gene>
<keyword evidence="1" id="KW-0175">Coiled coil</keyword>
<accession>A0A6N7QPP8</accession>
<dbReference type="PANTHER" id="PTHR38043:SF1">
    <property type="entry name" value="PROTEIN HEMX"/>
    <property type="match status" value="1"/>
</dbReference>
<proteinExistence type="predicted"/>
<sequence>MSDKKDLEAEPTPEDPKTPDTPDTSVTPGSSEPVDKPAKPSRLWPVMAFLLIGLIAAAGGGAGWYFDQRLNEQAVVQQNLVSDVQQQLGEMAGRVTVLNQALESRLEGVARLENRVDDLRDALSQQAEESEETNWQEAEAAWLARLAINRLRFNADYEGALEALKTADGLLAEMGGAGIDGRAAIAEAVDRVLQADRPETPLITQGLTALAERLDALPLAQDIEPTAGSAEPLAETEPTPTGAWERVQRAWSRFVAGLEGLVVVSRDRTVVPLPDPEERFLLQQTLQMKVESARLAALVGDAEVYDAALVQIDGWVGAYFDTLAPEVVDVRERISELRERIVVAEPPNIQGPLQGLVNAIGDE</sequence>
<keyword evidence="3" id="KW-0472">Membrane</keyword>
<organism evidence="4 5">
    <name type="scientific">Spiribacter salilacus</name>
    <dbReference type="NCBI Taxonomy" id="2664894"/>
    <lineage>
        <taxon>Bacteria</taxon>
        <taxon>Pseudomonadati</taxon>
        <taxon>Pseudomonadota</taxon>
        <taxon>Gammaproteobacteria</taxon>
        <taxon>Chromatiales</taxon>
        <taxon>Ectothiorhodospiraceae</taxon>
        <taxon>Spiribacter</taxon>
    </lineage>
</organism>
<evidence type="ECO:0000256" key="3">
    <source>
        <dbReference type="SAM" id="Phobius"/>
    </source>
</evidence>
<feature type="compositionally biased region" description="Basic and acidic residues" evidence="2">
    <location>
        <begin position="1"/>
        <end position="20"/>
    </location>
</feature>
<comment type="caution">
    <text evidence="4">The sequence shown here is derived from an EMBL/GenBank/DDBJ whole genome shotgun (WGS) entry which is preliminary data.</text>
</comment>
<evidence type="ECO:0000313" key="5">
    <source>
        <dbReference type="Proteomes" id="UP000433788"/>
    </source>
</evidence>
<reference evidence="4 5" key="1">
    <citation type="submission" date="2019-11" db="EMBL/GenBank/DDBJ databases">
        <authorList>
            <person name="Zhang X.Y."/>
        </authorList>
    </citation>
    <scope>NUCLEOTIDE SEQUENCE [LARGE SCALE GENOMIC DNA]</scope>
    <source>
        <strain evidence="4 5">C176</strain>
    </source>
</reference>
<feature type="transmembrane region" description="Helical" evidence="3">
    <location>
        <begin position="46"/>
        <end position="66"/>
    </location>
</feature>
<keyword evidence="3" id="KW-1133">Transmembrane helix</keyword>
<dbReference type="Proteomes" id="UP000433788">
    <property type="component" value="Unassembled WGS sequence"/>
</dbReference>